<evidence type="ECO:0000256" key="2">
    <source>
        <dbReference type="ARBA" id="ARBA00023027"/>
    </source>
</evidence>
<dbReference type="InterPro" id="IPR013118">
    <property type="entry name" value="Mannitol_DH_C"/>
</dbReference>
<evidence type="ECO:0000313" key="6">
    <source>
        <dbReference type="Proteomes" id="UP001500279"/>
    </source>
</evidence>
<dbReference type="Gene3D" id="1.10.1040.10">
    <property type="entry name" value="N-(1-d-carboxylethyl)-l-norvaline Dehydrogenase, domain 2"/>
    <property type="match status" value="1"/>
</dbReference>
<organism evidence="5 6">
    <name type="scientific">Ideonella azotifigens</name>
    <dbReference type="NCBI Taxonomy" id="513160"/>
    <lineage>
        <taxon>Bacteria</taxon>
        <taxon>Pseudomonadati</taxon>
        <taxon>Pseudomonadota</taxon>
        <taxon>Betaproteobacteria</taxon>
        <taxon>Burkholderiales</taxon>
        <taxon>Sphaerotilaceae</taxon>
        <taxon>Ideonella</taxon>
    </lineage>
</organism>
<dbReference type="InterPro" id="IPR013328">
    <property type="entry name" value="6PGD_dom2"/>
</dbReference>
<proteinExistence type="predicted"/>
<dbReference type="PANTHER" id="PTHR30524:SF0">
    <property type="entry name" value="ALTRONATE OXIDOREDUCTASE-RELATED"/>
    <property type="match status" value="1"/>
</dbReference>
<reference evidence="6" key="1">
    <citation type="journal article" date="2019" name="Int. J. Syst. Evol. Microbiol.">
        <title>The Global Catalogue of Microorganisms (GCM) 10K type strain sequencing project: providing services to taxonomists for standard genome sequencing and annotation.</title>
        <authorList>
            <consortium name="The Broad Institute Genomics Platform"/>
            <consortium name="The Broad Institute Genome Sequencing Center for Infectious Disease"/>
            <person name="Wu L."/>
            <person name="Ma J."/>
        </authorList>
    </citation>
    <scope>NUCLEOTIDE SEQUENCE [LARGE SCALE GENOMIC DNA]</scope>
    <source>
        <strain evidence="6">JCM 15503</strain>
    </source>
</reference>
<dbReference type="InterPro" id="IPR036291">
    <property type="entry name" value="NAD(P)-bd_dom_sf"/>
</dbReference>
<comment type="caution">
    <text evidence="5">The sequence shown here is derived from an EMBL/GenBank/DDBJ whole genome shotgun (WGS) entry which is preliminary data.</text>
</comment>
<evidence type="ECO:0000256" key="1">
    <source>
        <dbReference type="ARBA" id="ARBA00023002"/>
    </source>
</evidence>
<keyword evidence="1" id="KW-0560">Oxidoreductase</keyword>
<sequence length="385" mass="41481">MPLGHPILQFGTSRFLQAHVDLFVSQALDAGQALGGITVVQTTGSAQGAARVAALAEGRAYPVRLQGLMHGREVDELCHCHAVKAALSTTTQWHRVRRELAEGAVQVVVSNTGDAGWQLADADGPGLAAPDAAAPQAFPAKLLVLLHDRWQAQPEAALSLLPCELVSRNGDRLRELVAGLARAWQLPAAFEDWLRGHLVWGNSLVDRIVSAPLEPAGAIAEPYALWAIERTAGLIVPCRHPAIVPTDALDRFERLKLWLLNLAHTVLAELWLREGQPAGRTVLEAMHVAAWRLTLEGVWTDEVLPVFDALGQGGAARAYRDEVRERLLNPFLAHRLADIAGNHDQKKARRLAPVVAAAREHAPALAQPWLCGALASSGSTNQDPS</sequence>
<dbReference type="SUPFAM" id="SSF51735">
    <property type="entry name" value="NAD(P)-binding Rossmann-fold domains"/>
    <property type="match status" value="1"/>
</dbReference>
<dbReference type="InterPro" id="IPR013131">
    <property type="entry name" value="Mannitol_DH_N"/>
</dbReference>
<keyword evidence="6" id="KW-1185">Reference proteome</keyword>
<dbReference type="Pfam" id="PF08125">
    <property type="entry name" value="Mannitol_dh_C"/>
    <property type="match status" value="1"/>
</dbReference>
<dbReference type="Gene3D" id="3.40.50.720">
    <property type="entry name" value="NAD(P)-binding Rossmann-like Domain"/>
    <property type="match status" value="1"/>
</dbReference>
<evidence type="ECO:0000259" key="4">
    <source>
        <dbReference type="Pfam" id="PF08125"/>
    </source>
</evidence>
<dbReference type="SUPFAM" id="SSF48179">
    <property type="entry name" value="6-phosphogluconate dehydrogenase C-terminal domain-like"/>
    <property type="match status" value="1"/>
</dbReference>
<evidence type="ECO:0000259" key="3">
    <source>
        <dbReference type="Pfam" id="PF01232"/>
    </source>
</evidence>
<accession>A0ABP3VA82</accession>
<dbReference type="Proteomes" id="UP001500279">
    <property type="component" value="Unassembled WGS sequence"/>
</dbReference>
<dbReference type="RefSeq" id="WP_231011378.1">
    <property type="nucleotide sequence ID" value="NZ_BAAAEW010000008.1"/>
</dbReference>
<dbReference type="PANTHER" id="PTHR30524">
    <property type="entry name" value="MANNITOL-1-PHOSPHATE 5-DEHYDROGENASE"/>
    <property type="match status" value="1"/>
</dbReference>
<dbReference type="EMBL" id="BAAAEW010000008">
    <property type="protein sequence ID" value="GAA0749123.1"/>
    <property type="molecule type" value="Genomic_DNA"/>
</dbReference>
<dbReference type="InterPro" id="IPR008927">
    <property type="entry name" value="6-PGluconate_DH-like_C_sf"/>
</dbReference>
<dbReference type="Pfam" id="PF01232">
    <property type="entry name" value="Mannitol_dh"/>
    <property type="match status" value="1"/>
</dbReference>
<keyword evidence="2" id="KW-0520">NAD</keyword>
<feature type="domain" description="Mannitol dehydrogenase N-terminal" evidence="3">
    <location>
        <begin position="7"/>
        <end position="231"/>
    </location>
</feature>
<evidence type="ECO:0000313" key="5">
    <source>
        <dbReference type="EMBL" id="GAA0749123.1"/>
    </source>
</evidence>
<gene>
    <name evidence="5" type="ORF">GCM10009107_19530</name>
</gene>
<name>A0ABP3VA82_9BURK</name>
<protein>
    <submittedName>
        <fullName evidence="5">Mannitol dehydrogenase family protein</fullName>
    </submittedName>
</protein>
<feature type="domain" description="Mannitol dehydrogenase C-terminal" evidence="4">
    <location>
        <begin position="249"/>
        <end position="357"/>
    </location>
</feature>